<evidence type="ECO:0000313" key="1">
    <source>
        <dbReference type="EMBL" id="KAJ8112866.1"/>
    </source>
</evidence>
<sequence>MLVSTELSRLAALPIHSKVQVATIRKYSSKSSTSSVDGSPVPTGVFARGSMHIPPNRTKEDPFNNAHVEQSSARPSKFGVDNGHPRGYYAQATKDKLVGSAYYCLTAPSLLRNSVLQNLTPVPQHTTVKMMRKKTTYTNITPIPSFIPRQLAIDILHSHGEVIGLNPLVTGFEPVKAPRDAPSDEFYATWYEISQRIQYVPGIGKLGSGAIKFKGCFHDMPWGLQTHIYAPAGVDMRNKWQICGNQPGLYLREDIEIKCNMTMAGFVKKENKAASKVFVDRLIKKAELLDAGVLQGMMEKGKLKTFNPADRSSIVPTSPGPSPQHATMQPYNMPMSPARSPTQPLHPSQQGYVPPGQLLGQNNVVMELPGDYYHTQPSPGLLQPDHRLSNASEASKSPNLPDARWSQASNEYQSSMSSRPSSYALSDNARSPGLDKAFTAELPTMEETREEHSDRMQRASLQSTQETKYTYNPQDFARQAHYAVPPQYSPYNPQGHP</sequence>
<name>A0ACC2ICJ4_9PLEO</name>
<dbReference type="EMBL" id="JAPHNI010000292">
    <property type="protein sequence ID" value="KAJ8112866.1"/>
    <property type="molecule type" value="Genomic_DNA"/>
</dbReference>
<dbReference type="Proteomes" id="UP001153331">
    <property type="component" value="Unassembled WGS sequence"/>
</dbReference>
<comment type="caution">
    <text evidence="1">The sequence shown here is derived from an EMBL/GenBank/DDBJ whole genome shotgun (WGS) entry which is preliminary data.</text>
</comment>
<accession>A0ACC2ICJ4</accession>
<gene>
    <name evidence="1" type="ORF">OPT61_g4871</name>
</gene>
<organism evidence="1 2">
    <name type="scientific">Boeremia exigua</name>
    <dbReference type="NCBI Taxonomy" id="749465"/>
    <lineage>
        <taxon>Eukaryota</taxon>
        <taxon>Fungi</taxon>
        <taxon>Dikarya</taxon>
        <taxon>Ascomycota</taxon>
        <taxon>Pezizomycotina</taxon>
        <taxon>Dothideomycetes</taxon>
        <taxon>Pleosporomycetidae</taxon>
        <taxon>Pleosporales</taxon>
        <taxon>Pleosporineae</taxon>
        <taxon>Didymellaceae</taxon>
        <taxon>Boeremia</taxon>
    </lineage>
</organism>
<keyword evidence="2" id="KW-1185">Reference proteome</keyword>
<evidence type="ECO:0000313" key="2">
    <source>
        <dbReference type="Proteomes" id="UP001153331"/>
    </source>
</evidence>
<proteinExistence type="predicted"/>
<reference evidence="1" key="1">
    <citation type="submission" date="2022-11" db="EMBL/GenBank/DDBJ databases">
        <title>Genome Sequence of Boeremia exigua.</title>
        <authorList>
            <person name="Buettner E."/>
        </authorList>
    </citation>
    <scope>NUCLEOTIDE SEQUENCE</scope>
    <source>
        <strain evidence="1">CU02</strain>
    </source>
</reference>
<protein>
    <submittedName>
        <fullName evidence="1">Uncharacterized protein</fullName>
    </submittedName>
</protein>